<dbReference type="RefSeq" id="XP_016208544.1">
    <property type="nucleotide sequence ID" value="XM_016363631.1"/>
</dbReference>
<gene>
    <name evidence="1" type="ORF">PV09_09555</name>
</gene>
<dbReference type="GeneID" id="27317528"/>
<keyword evidence="2" id="KW-1185">Reference proteome</keyword>
<organism evidence="1 2">
    <name type="scientific">Verruconis gallopava</name>
    <dbReference type="NCBI Taxonomy" id="253628"/>
    <lineage>
        <taxon>Eukaryota</taxon>
        <taxon>Fungi</taxon>
        <taxon>Dikarya</taxon>
        <taxon>Ascomycota</taxon>
        <taxon>Pezizomycotina</taxon>
        <taxon>Dothideomycetes</taxon>
        <taxon>Pleosporomycetidae</taxon>
        <taxon>Venturiales</taxon>
        <taxon>Sympoventuriaceae</taxon>
        <taxon>Verruconis</taxon>
    </lineage>
</organism>
<evidence type="ECO:0000313" key="1">
    <source>
        <dbReference type="EMBL" id="KIV98674.1"/>
    </source>
</evidence>
<dbReference type="EMBL" id="KN847608">
    <property type="protein sequence ID" value="KIV98674.1"/>
    <property type="molecule type" value="Genomic_DNA"/>
</dbReference>
<dbReference type="Gene3D" id="3.40.50.300">
    <property type="entry name" value="P-loop containing nucleotide triphosphate hydrolases"/>
    <property type="match status" value="1"/>
</dbReference>
<dbReference type="Proteomes" id="UP000053259">
    <property type="component" value="Unassembled WGS sequence"/>
</dbReference>
<dbReference type="VEuPathDB" id="FungiDB:PV09_09555"/>
<reference evidence="1 2" key="1">
    <citation type="submission" date="2015-01" db="EMBL/GenBank/DDBJ databases">
        <title>The Genome Sequence of Ochroconis gallopava CBS43764.</title>
        <authorList>
            <consortium name="The Broad Institute Genomics Platform"/>
            <person name="Cuomo C."/>
            <person name="de Hoog S."/>
            <person name="Gorbushina A."/>
            <person name="Stielow B."/>
            <person name="Teixiera M."/>
            <person name="Abouelleil A."/>
            <person name="Chapman S.B."/>
            <person name="Priest M."/>
            <person name="Young S.K."/>
            <person name="Wortman J."/>
            <person name="Nusbaum C."/>
            <person name="Birren B."/>
        </authorList>
    </citation>
    <scope>NUCLEOTIDE SEQUENCE [LARGE SCALE GENOMIC DNA]</scope>
    <source>
        <strain evidence="1 2">CBS 43764</strain>
    </source>
</reference>
<name>A0A0D1ZX92_9PEZI</name>
<dbReference type="InterPro" id="IPR027417">
    <property type="entry name" value="P-loop_NTPase"/>
</dbReference>
<dbReference type="HOGENOM" id="CLU_2656345_0_0_1"/>
<accession>A0A0D1ZX92</accession>
<evidence type="ECO:0000313" key="2">
    <source>
        <dbReference type="Proteomes" id="UP000053259"/>
    </source>
</evidence>
<proteinExistence type="predicted"/>
<dbReference type="InParanoid" id="A0A0D1ZX92"/>
<dbReference type="AlphaFoldDB" id="A0A0D1ZX92"/>
<protein>
    <recommendedName>
        <fullName evidence="3">NB-ARC domain-containing protein</fullName>
    </recommendedName>
</protein>
<sequence length="76" mass="8279">MVPMYGEGKAEALRRLRLAIEPTKTAPFIVPFGKNNHFTGRESELAELQKGLFVKGQTTKIAITGIGGIGKTQHLN</sequence>
<evidence type="ECO:0008006" key="3">
    <source>
        <dbReference type="Google" id="ProtNLM"/>
    </source>
</evidence>
<dbReference type="STRING" id="253628.A0A0D1ZX92"/>